<keyword evidence="1 6" id="KW-0963">Cytoplasm</keyword>
<keyword evidence="5 6" id="KW-0804">Transcription</keyword>
<evidence type="ECO:0000256" key="5">
    <source>
        <dbReference type="ARBA" id="ARBA00023163"/>
    </source>
</evidence>
<evidence type="ECO:0000256" key="3">
    <source>
        <dbReference type="ARBA" id="ARBA00023082"/>
    </source>
</evidence>
<evidence type="ECO:0000256" key="1">
    <source>
        <dbReference type="ARBA" id="ARBA00022490"/>
    </source>
</evidence>
<dbReference type="GO" id="GO:0003677">
    <property type="term" value="F:DNA binding"/>
    <property type="evidence" value="ECO:0007669"/>
    <property type="project" value="UniProtKB-UniRule"/>
</dbReference>
<organism evidence="8 9">
    <name type="scientific">Sporotomaculum syntrophicum</name>
    <dbReference type="NCBI Taxonomy" id="182264"/>
    <lineage>
        <taxon>Bacteria</taxon>
        <taxon>Bacillati</taxon>
        <taxon>Bacillota</taxon>
        <taxon>Clostridia</taxon>
        <taxon>Eubacteriales</taxon>
        <taxon>Desulfallaceae</taxon>
        <taxon>Sporotomaculum</taxon>
    </lineage>
</organism>
<comment type="subcellular location">
    <subcellularLocation>
        <location evidence="6">Cytoplasm</location>
    </subcellularLocation>
</comment>
<dbReference type="AlphaFoldDB" id="A0A9D2WP30"/>
<dbReference type="InterPro" id="IPR007627">
    <property type="entry name" value="RNA_pol_sigma70_r2"/>
</dbReference>
<dbReference type="Proteomes" id="UP000798488">
    <property type="component" value="Unassembled WGS sequence"/>
</dbReference>
<dbReference type="GO" id="GO:0005737">
    <property type="term" value="C:cytoplasm"/>
    <property type="evidence" value="ECO:0007669"/>
    <property type="project" value="UniProtKB-SubCell"/>
</dbReference>
<reference evidence="8" key="1">
    <citation type="submission" date="2016-02" db="EMBL/GenBank/DDBJ databases">
        <title>Draft Genome Sequence of Sporotomaculum syntrophicum Strain FB, a Syntrophic Benzoate Degrader.</title>
        <authorList>
            <person name="Nobu M.K."/>
            <person name="Narihiro T."/>
            <person name="Qiu Y.-L."/>
            <person name="Ohashi A."/>
            <person name="Liu W.-T."/>
            <person name="Yuji S."/>
        </authorList>
    </citation>
    <scope>NUCLEOTIDE SEQUENCE</scope>
    <source>
        <strain evidence="8">FB</strain>
    </source>
</reference>
<evidence type="ECO:0000256" key="6">
    <source>
        <dbReference type="HAMAP-Rule" id="MF_02064"/>
    </source>
</evidence>
<dbReference type="Gene3D" id="1.10.1740.10">
    <property type="match status" value="1"/>
</dbReference>
<feature type="DNA-binding region" description="H-T-H motif" evidence="6">
    <location>
        <begin position="194"/>
        <end position="213"/>
    </location>
</feature>
<feature type="domain" description="RNA polymerase sigma-70 region 2" evidence="7">
    <location>
        <begin position="26"/>
        <end position="96"/>
    </location>
</feature>
<dbReference type="OrthoDB" id="3190733at2"/>
<dbReference type="NCBIfam" id="TIGR02895">
    <property type="entry name" value="spore_sigI"/>
    <property type="match status" value="1"/>
</dbReference>
<dbReference type="InterPro" id="IPR013325">
    <property type="entry name" value="RNA_pol_sigma_r2"/>
</dbReference>
<dbReference type="SUPFAM" id="SSF88946">
    <property type="entry name" value="Sigma2 domain of RNA polymerase sigma factors"/>
    <property type="match status" value="1"/>
</dbReference>
<evidence type="ECO:0000256" key="2">
    <source>
        <dbReference type="ARBA" id="ARBA00023015"/>
    </source>
</evidence>
<dbReference type="Pfam" id="PF04542">
    <property type="entry name" value="Sigma70_r2"/>
    <property type="match status" value="1"/>
</dbReference>
<dbReference type="PANTHER" id="PTHR30385:SF6">
    <property type="entry name" value="RNA POLYMERASE SIGMA FACTOR SIGI"/>
    <property type="match status" value="1"/>
</dbReference>
<dbReference type="InterPro" id="IPR014284">
    <property type="entry name" value="RNA_pol_sigma-70_dom"/>
</dbReference>
<keyword evidence="4 6" id="KW-0238">DNA-binding</keyword>
<feature type="short sequence motif" description="Polymerase core binding" evidence="6">
    <location>
        <begin position="51"/>
        <end position="64"/>
    </location>
</feature>
<gene>
    <name evidence="8" type="primary">sigI_2</name>
    <name evidence="6" type="synonym">sigI</name>
    <name evidence="8" type="ORF">SPSYN_02308</name>
</gene>
<evidence type="ECO:0000256" key="4">
    <source>
        <dbReference type="ARBA" id="ARBA00023125"/>
    </source>
</evidence>
<dbReference type="GO" id="GO:0016987">
    <property type="term" value="F:sigma factor activity"/>
    <property type="evidence" value="ECO:0007669"/>
    <property type="project" value="UniProtKB-UniRule"/>
</dbReference>
<dbReference type="HAMAP" id="MF_02064">
    <property type="entry name" value="Sigma70_SigI"/>
    <property type="match status" value="1"/>
</dbReference>
<keyword evidence="6" id="KW-0346">Stress response</keyword>
<sequence length="243" mass="28323">MLFGDKVDVYLQRIREGDESSRERLIADAKPFIAGVVGRLCGRSLSWDRDDELSIGLIAFNEAIDRFKDQMGVPFTAFARMVIRSRVTDYLRKESRWDRVDLHMSEVPQESTVSQAENNASWAKYIKETANRERIEEIQDYNLKINKLGITFQDLVRSSPKHRDTRETLIRAAWYIVEHQTLYDALQASKRLPIREVEMGTGISRKVLERGRKYIIGIAILLYNREEYLYLNSYVRLPQGSVE</sequence>
<dbReference type="RefSeq" id="WP_161822606.1">
    <property type="nucleotide sequence ID" value="NZ_LSRS01000005.1"/>
</dbReference>
<keyword evidence="2 6" id="KW-0805">Transcription regulation</keyword>
<evidence type="ECO:0000259" key="7">
    <source>
        <dbReference type="Pfam" id="PF04542"/>
    </source>
</evidence>
<protein>
    <recommendedName>
        <fullName evidence="6">RNA polymerase sigma factor SigI</fullName>
    </recommendedName>
</protein>
<comment type="subunit">
    <text evidence="6">Interacts with RsgI.</text>
</comment>
<dbReference type="EMBL" id="LSRS01000005">
    <property type="protein sequence ID" value="KAF1084530.1"/>
    <property type="molecule type" value="Genomic_DNA"/>
</dbReference>
<dbReference type="PANTHER" id="PTHR30385">
    <property type="entry name" value="SIGMA FACTOR F FLAGELLAR"/>
    <property type="match status" value="1"/>
</dbReference>
<comment type="similarity">
    <text evidence="6">Belongs to the sigma-70 factor family. SigI subfamily.</text>
</comment>
<dbReference type="NCBIfam" id="NF006175">
    <property type="entry name" value="PRK08311.2-3"/>
    <property type="match status" value="1"/>
</dbReference>
<dbReference type="InterPro" id="IPR014244">
    <property type="entry name" value="RNA_pol_sigma-I"/>
</dbReference>
<evidence type="ECO:0000313" key="9">
    <source>
        <dbReference type="Proteomes" id="UP000798488"/>
    </source>
</evidence>
<evidence type="ECO:0000313" key="8">
    <source>
        <dbReference type="EMBL" id="KAF1084530.1"/>
    </source>
</evidence>
<keyword evidence="9" id="KW-1185">Reference proteome</keyword>
<accession>A0A9D2WP30</accession>
<comment type="activity regulation">
    <text evidence="6">Negatively regulated by the anti-sigma-I factor RsgI.</text>
</comment>
<dbReference type="GO" id="GO:0006352">
    <property type="term" value="P:DNA-templated transcription initiation"/>
    <property type="evidence" value="ECO:0007669"/>
    <property type="project" value="UniProtKB-UniRule"/>
</dbReference>
<comment type="function">
    <text evidence="6">Sigma factors are initiation factors that promote the attachment of RNA polymerase to specific initiation sites and are then released.</text>
</comment>
<comment type="caution">
    <text evidence="8">The sequence shown here is derived from an EMBL/GenBank/DDBJ whole genome shotgun (WGS) entry which is preliminary data.</text>
</comment>
<keyword evidence="3 6" id="KW-0731">Sigma factor</keyword>
<dbReference type="NCBIfam" id="TIGR02937">
    <property type="entry name" value="sigma70-ECF"/>
    <property type="match status" value="1"/>
</dbReference>
<proteinExistence type="inferred from homology"/>
<name>A0A9D2WP30_9FIRM</name>
<dbReference type="PIRSF" id="PIRSF038953">
    <property type="entry name" value="SigI"/>
    <property type="match status" value="1"/>
</dbReference>